<dbReference type="Proteomes" id="UP000008983">
    <property type="component" value="Unassembled WGS sequence"/>
</dbReference>
<dbReference type="OrthoDB" id="548867at2759"/>
<evidence type="ECO:0000313" key="5">
    <source>
        <dbReference type="EMBL" id="EGR32035.1"/>
    </source>
</evidence>
<protein>
    <submittedName>
        <fullName evidence="5">Uncharacterized protein</fullName>
    </submittedName>
</protein>
<dbReference type="GO" id="GO:0005524">
    <property type="term" value="F:ATP binding"/>
    <property type="evidence" value="ECO:0007669"/>
    <property type="project" value="UniProtKB-KW"/>
</dbReference>
<dbReference type="SUPFAM" id="SSF52540">
    <property type="entry name" value="P-loop containing nucleoside triphosphate hydrolases"/>
    <property type="match status" value="1"/>
</dbReference>
<evidence type="ECO:0000256" key="1">
    <source>
        <dbReference type="ARBA" id="ARBA00010322"/>
    </source>
</evidence>
<dbReference type="GeneID" id="14908188"/>
<dbReference type="STRING" id="857967.G0QS05"/>
<dbReference type="InterPro" id="IPR027417">
    <property type="entry name" value="P-loop_NTPase"/>
</dbReference>
<dbReference type="GO" id="GO:0016887">
    <property type="term" value="F:ATP hydrolysis activity"/>
    <property type="evidence" value="ECO:0007669"/>
    <property type="project" value="InterPro"/>
</dbReference>
<feature type="transmembrane region" description="Helical" evidence="4">
    <location>
        <begin position="66"/>
        <end position="86"/>
    </location>
</feature>
<dbReference type="AlphaFoldDB" id="G0QS05"/>
<dbReference type="InterPro" id="IPR005654">
    <property type="entry name" value="ATPase_AFG1-like"/>
</dbReference>
<keyword evidence="4" id="KW-1133">Transmembrane helix</keyword>
<dbReference type="OMA" id="FDEMQIT"/>
<evidence type="ECO:0000313" key="6">
    <source>
        <dbReference type="Proteomes" id="UP000008983"/>
    </source>
</evidence>
<evidence type="ECO:0000256" key="4">
    <source>
        <dbReference type="SAM" id="Phobius"/>
    </source>
</evidence>
<keyword evidence="3" id="KW-0067">ATP-binding</keyword>
<dbReference type="eggNOG" id="KOG2383">
    <property type="taxonomic scope" value="Eukaryota"/>
</dbReference>
<dbReference type="Gene3D" id="3.40.50.300">
    <property type="entry name" value="P-loop containing nucleotide triphosphate hydrolases"/>
    <property type="match status" value="1"/>
</dbReference>
<accession>G0QS05</accession>
<evidence type="ECO:0000256" key="3">
    <source>
        <dbReference type="ARBA" id="ARBA00022840"/>
    </source>
</evidence>
<keyword evidence="4" id="KW-0812">Transmembrane</keyword>
<dbReference type="FunCoup" id="G0QS05">
    <property type="interactions" value="82"/>
</dbReference>
<feature type="transmembrane region" description="Helical" evidence="4">
    <location>
        <begin position="106"/>
        <end position="129"/>
    </location>
</feature>
<dbReference type="EMBL" id="GL983803">
    <property type="protein sequence ID" value="EGR32035.1"/>
    <property type="molecule type" value="Genomic_DNA"/>
</dbReference>
<reference evidence="5 6" key="1">
    <citation type="submission" date="2011-07" db="EMBL/GenBank/DDBJ databases">
        <authorList>
            <person name="Coyne R."/>
            <person name="Brami D."/>
            <person name="Johnson J."/>
            <person name="Hostetler J."/>
            <person name="Hannick L."/>
            <person name="Clark T."/>
            <person name="Cassidy-Hanley D."/>
            <person name="Inman J."/>
        </authorList>
    </citation>
    <scope>NUCLEOTIDE SEQUENCE [LARGE SCALE GENOMIC DNA]</scope>
    <source>
        <strain evidence="5 6">G5</strain>
    </source>
</reference>
<dbReference type="GO" id="GO:0005739">
    <property type="term" value="C:mitochondrion"/>
    <property type="evidence" value="ECO:0007669"/>
    <property type="project" value="TreeGrafter"/>
</dbReference>
<organism evidence="5 6">
    <name type="scientific">Ichthyophthirius multifiliis</name>
    <name type="common">White spot disease agent</name>
    <name type="synonym">Ich</name>
    <dbReference type="NCBI Taxonomy" id="5932"/>
    <lineage>
        <taxon>Eukaryota</taxon>
        <taxon>Sar</taxon>
        <taxon>Alveolata</taxon>
        <taxon>Ciliophora</taxon>
        <taxon>Intramacronucleata</taxon>
        <taxon>Oligohymenophorea</taxon>
        <taxon>Hymenostomatida</taxon>
        <taxon>Ophryoglenina</taxon>
        <taxon>Ichthyophthirius</taxon>
    </lineage>
</organism>
<dbReference type="PANTHER" id="PTHR12169:SF6">
    <property type="entry name" value="AFG1-LIKE ATPASE"/>
    <property type="match status" value="1"/>
</dbReference>
<keyword evidence="4" id="KW-0472">Membrane</keyword>
<proteinExistence type="inferred from homology"/>
<evidence type="ECO:0000256" key="2">
    <source>
        <dbReference type="ARBA" id="ARBA00022741"/>
    </source>
</evidence>
<dbReference type="PANTHER" id="PTHR12169">
    <property type="entry name" value="ATPASE N2B"/>
    <property type="match status" value="1"/>
</dbReference>
<dbReference type="Pfam" id="PF03969">
    <property type="entry name" value="AFG1_ATPase"/>
    <property type="match status" value="2"/>
</dbReference>
<gene>
    <name evidence="5" type="ORF">IMG5_098710</name>
</gene>
<feature type="transmembrane region" description="Helical" evidence="4">
    <location>
        <begin position="20"/>
        <end position="45"/>
    </location>
</feature>
<name>G0QS05_ICHMU</name>
<sequence>MYLINDYFKQFQKQKILIKTIFNFCILFFVLYFFLKIYMHLIFYLKKKQTIRNKYTYFFIMQYIKKNIYFLFNIFVLIFFFSNLYIFQNHFIFQKLYRSIIYQKIIYIHLLYFYLYIYIFFSIIVTQNYKQQLKKIKMSLKLNKNILNLIQKQKYGIYFFATNKNKILQKYKELIYSKKLNHDVHQEQAIANLDTLRCKLIDSHSEWKTFQRSLQFSIEQFNQNIEKARIKKQEMLIDKQKKKKSAQIIEKIKQKTLFFKKKQGFFSFFSSDEQPIFESAYTKCTQYHEDKVIDVEESQTYKMNQFVNGVYLYGTPGCGKTFIMDMFYEQVPIEEKLRIHYKEFMILVNSDFHKIRTYDYRNPLRILGKQKASGLRLLCLDEFQVTDIGDAMIMKNFFESLFENNVVLVTTSNRQPDDLYKNGLQRESFVPFIPILKSNCQVVNLLSETDYRFSSDKGTAAVKTFYFPNKVYQAGRIINIKRCNERVVEFEFNDICQGNYAPADYITICRYFNAIILKNVQKFCQDDRNTMKRFISLIDEVYNHKVKLYMSCEVTLQDLFDLHGSGSSDDERKKISSFVEQGDEDESSDIDYFVSEVDFALDRCKSRVVEIGRSCCSSENFDQLKIIFNLL</sequence>
<keyword evidence="6" id="KW-1185">Reference proteome</keyword>
<dbReference type="NCBIfam" id="NF040713">
    <property type="entry name" value="ZapE"/>
    <property type="match status" value="1"/>
</dbReference>
<dbReference type="InParanoid" id="G0QS05"/>
<dbReference type="RefSeq" id="XP_004035521.1">
    <property type="nucleotide sequence ID" value="XM_004035473.1"/>
</dbReference>
<keyword evidence="2" id="KW-0547">Nucleotide-binding</keyword>
<comment type="similarity">
    <text evidence="1">Belongs to the AFG1 ATPase family.</text>
</comment>